<comment type="subcellular location">
    <subcellularLocation>
        <location evidence="7">Cytoplasm</location>
    </subcellularLocation>
</comment>
<dbReference type="Gene3D" id="3.20.20.140">
    <property type="entry name" value="Metal-dependent hydrolases"/>
    <property type="match status" value="1"/>
</dbReference>
<name>A0ABV8V1U9_9GAMM</name>
<comment type="caution">
    <text evidence="9">The sequence shown here is derived from an EMBL/GenBank/DDBJ whole genome shotgun (WGS) entry which is preliminary data.</text>
</comment>
<evidence type="ECO:0000256" key="7">
    <source>
        <dbReference type="HAMAP-Rule" id="MF_00372"/>
    </source>
</evidence>
<evidence type="ECO:0000313" key="10">
    <source>
        <dbReference type="Proteomes" id="UP001595840"/>
    </source>
</evidence>
<protein>
    <recommendedName>
        <fullName evidence="1 7">Imidazolonepropionase</fullName>
        <ecNumber evidence="1 7">3.5.2.7</ecNumber>
    </recommendedName>
    <alternativeName>
        <fullName evidence="7">Imidazolone-5-propionate hydrolase</fullName>
    </alternativeName>
</protein>
<keyword evidence="6 7" id="KW-0408">Iron</keyword>
<dbReference type="Pfam" id="PF01979">
    <property type="entry name" value="Amidohydro_1"/>
    <property type="match status" value="1"/>
</dbReference>
<feature type="binding site" evidence="7">
    <location>
        <position position="237"/>
    </location>
    <ligand>
        <name>Fe(3+)</name>
        <dbReference type="ChEBI" id="CHEBI:29034"/>
    </ligand>
</feature>
<feature type="binding site" evidence="7">
    <location>
        <position position="173"/>
    </location>
    <ligand>
        <name>4-imidazolone-5-propanoate</name>
        <dbReference type="ChEBI" id="CHEBI:77893"/>
    </ligand>
</feature>
<feature type="binding site" evidence="7">
    <location>
        <position position="77"/>
    </location>
    <ligand>
        <name>4-imidazolone-5-propanoate</name>
        <dbReference type="ChEBI" id="CHEBI:77893"/>
    </ligand>
</feature>
<dbReference type="PANTHER" id="PTHR42752">
    <property type="entry name" value="IMIDAZOLONEPROPIONASE"/>
    <property type="match status" value="1"/>
</dbReference>
<feature type="binding site" evidence="7">
    <location>
        <position position="317"/>
    </location>
    <ligand>
        <name>4-imidazolone-5-propanoate</name>
        <dbReference type="ChEBI" id="CHEBI:77893"/>
    </ligand>
</feature>
<keyword evidence="7" id="KW-0963">Cytoplasm</keyword>
<dbReference type="Gene3D" id="2.30.40.10">
    <property type="entry name" value="Urease, subunit C, domain 1"/>
    <property type="match status" value="1"/>
</dbReference>
<evidence type="ECO:0000256" key="5">
    <source>
        <dbReference type="ARBA" id="ARBA00022833"/>
    </source>
</evidence>
<feature type="binding site" evidence="7">
    <location>
        <position position="68"/>
    </location>
    <ligand>
        <name>Zn(2+)</name>
        <dbReference type="ChEBI" id="CHEBI:29105"/>
    </ligand>
</feature>
<dbReference type="InterPro" id="IPR032466">
    <property type="entry name" value="Metal_Hydrolase"/>
</dbReference>
<evidence type="ECO:0000256" key="3">
    <source>
        <dbReference type="ARBA" id="ARBA00022801"/>
    </source>
</evidence>
<keyword evidence="3 7" id="KW-0378">Hydrolase</keyword>
<evidence type="ECO:0000256" key="2">
    <source>
        <dbReference type="ARBA" id="ARBA00022723"/>
    </source>
</evidence>
<dbReference type="SUPFAM" id="SSF51338">
    <property type="entry name" value="Composite domain of metallo-dependent hydrolases"/>
    <property type="match status" value="1"/>
</dbReference>
<organism evidence="9 10">
    <name type="scientific">Simiduia curdlanivorans</name>
    <dbReference type="NCBI Taxonomy" id="1492769"/>
    <lineage>
        <taxon>Bacteria</taxon>
        <taxon>Pseudomonadati</taxon>
        <taxon>Pseudomonadota</taxon>
        <taxon>Gammaproteobacteria</taxon>
        <taxon>Cellvibrionales</taxon>
        <taxon>Cellvibrionaceae</taxon>
        <taxon>Simiduia</taxon>
    </lineage>
</organism>
<comment type="cofactor">
    <cofactor evidence="7">
        <name>Zn(2+)</name>
        <dbReference type="ChEBI" id="CHEBI:29105"/>
    </cofactor>
    <cofactor evidence="7">
        <name>Fe(3+)</name>
        <dbReference type="ChEBI" id="CHEBI:29034"/>
    </cofactor>
    <text evidence="7">Binds 1 zinc or iron ion per subunit.</text>
</comment>
<keyword evidence="5 7" id="KW-0862">Zinc</keyword>
<accession>A0ABV8V1U9</accession>
<dbReference type="EMBL" id="JBHSCX010000004">
    <property type="protein sequence ID" value="MFC4361861.1"/>
    <property type="molecule type" value="Genomic_DNA"/>
</dbReference>
<dbReference type="HAMAP" id="MF_00372">
    <property type="entry name" value="HutI"/>
    <property type="match status" value="1"/>
</dbReference>
<feature type="domain" description="Amidohydrolase-related" evidence="8">
    <location>
        <begin position="249"/>
        <end position="384"/>
    </location>
</feature>
<dbReference type="Proteomes" id="UP001595840">
    <property type="component" value="Unassembled WGS sequence"/>
</dbReference>
<feature type="binding site" evidence="7">
    <location>
        <position position="312"/>
    </location>
    <ligand>
        <name>Fe(3+)</name>
        <dbReference type="ChEBI" id="CHEBI:29034"/>
    </ligand>
</feature>
<feature type="binding site" evidence="7">
    <location>
        <position position="316"/>
    </location>
    <ligand>
        <name>N-formimidoyl-L-glutamate</name>
        <dbReference type="ChEBI" id="CHEBI:58928"/>
    </ligand>
</feature>
<feature type="binding site" evidence="7">
    <location>
        <position position="140"/>
    </location>
    <ligand>
        <name>N-formimidoyl-L-glutamate</name>
        <dbReference type="ChEBI" id="CHEBI:58928"/>
    </ligand>
</feature>
<feature type="binding site" evidence="7">
    <location>
        <position position="240"/>
    </location>
    <ligand>
        <name>4-imidazolone-5-propanoate</name>
        <dbReference type="ChEBI" id="CHEBI:77893"/>
    </ligand>
</feature>
<sequence>MTAQLVITNIKLATASDPNKPYGEIAPAAIAVAKGKIIWIGAAEDAPSAHTLIDGKDGWLTPGLIDCHTHLIFGGNRANEFEWRQQGISYTEISNRGGGIMSTVQATRLATDKDLLQSAQKRLDALMAEGVTSLEIKSGYGLSLEQELRMLRLARQLENQNPVKIATTLLAAHALPPEFTSKDFYIDHIVNAILPAAVAENLVDAVDVFCEGVGFSVAQCERVFKAATALGLRVKGHVEQLSNLHGSALVAKYQGLSVDHIEYLSDQDIALLKAANTVAVLLPAAYFFLKETQQPPIHALRKAGVAMAVATDCNPGTAPQASLLTAMNQACVLFGLTPEESFYGVTRHAASALNLSNKGQLAVGFDADLLLWDIESPAELSYGINLVKPIKRWVAGELQA</sequence>
<comment type="pathway">
    <text evidence="7">Amino-acid degradation; L-histidine degradation into L-glutamate; N-formimidoyl-L-glutamate from L-histidine: step 3/3.</text>
</comment>
<comment type="catalytic activity">
    <reaction evidence="7">
        <text>4-imidazolone-5-propanoate + H2O = N-formimidoyl-L-glutamate</text>
        <dbReference type="Rhea" id="RHEA:23660"/>
        <dbReference type="ChEBI" id="CHEBI:15377"/>
        <dbReference type="ChEBI" id="CHEBI:58928"/>
        <dbReference type="ChEBI" id="CHEBI:77893"/>
        <dbReference type="EC" id="3.5.2.7"/>
    </reaction>
</comment>
<feature type="binding site" evidence="7">
    <location>
        <position position="314"/>
    </location>
    <ligand>
        <name>N-formimidoyl-L-glutamate</name>
        <dbReference type="ChEBI" id="CHEBI:58928"/>
    </ligand>
</feature>
<feature type="binding site" evidence="7">
    <location>
        <position position="312"/>
    </location>
    <ligand>
        <name>Zn(2+)</name>
        <dbReference type="ChEBI" id="CHEBI:29105"/>
    </ligand>
</feature>
<dbReference type="SUPFAM" id="SSF51556">
    <property type="entry name" value="Metallo-dependent hydrolases"/>
    <property type="match status" value="1"/>
</dbReference>
<reference evidence="10" key="1">
    <citation type="journal article" date="2019" name="Int. J. Syst. Evol. Microbiol.">
        <title>The Global Catalogue of Microorganisms (GCM) 10K type strain sequencing project: providing services to taxonomists for standard genome sequencing and annotation.</title>
        <authorList>
            <consortium name="The Broad Institute Genomics Platform"/>
            <consortium name="The Broad Institute Genome Sequencing Center for Infectious Disease"/>
            <person name="Wu L."/>
            <person name="Ma J."/>
        </authorList>
    </citation>
    <scope>NUCLEOTIDE SEQUENCE [LARGE SCALE GENOMIC DNA]</scope>
    <source>
        <strain evidence="10">CECT 8570</strain>
    </source>
</reference>
<feature type="binding site" evidence="7">
    <location>
        <position position="70"/>
    </location>
    <ligand>
        <name>Fe(3+)</name>
        <dbReference type="ChEBI" id="CHEBI:29034"/>
    </ligand>
</feature>
<dbReference type="RefSeq" id="WP_290263937.1">
    <property type="nucleotide sequence ID" value="NZ_JAUFQG010000006.1"/>
</dbReference>
<gene>
    <name evidence="7 9" type="primary">hutI</name>
    <name evidence="9" type="ORF">ACFOX3_06075</name>
</gene>
<feature type="binding site" evidence="7">
    <location>
        <position position="237"/>
    </location>
    <ligand>
        <name>Zn(2+)</name>
        <dbReference type="ChEBI" id="CHEBI:29105"/>
    </ligand>
</feature>
<evidence type="ECO:0000313" key="9">
    <source>
        <dbReference type="EMBL" id="MFC4361861.1"/>
    </source>
</evidence>
<comment type="function">
    <text evidence="7">Catalyzes the hydrolytic cleavage of the carbon-nitrogen bond in imidazolone-5-propanoate to yield N-formimidoyl-L-glutamate. It is the third step in the universal histidine degradation pathway.</text>
</comment>
<feature type="binding site" evidence="7">
    <location>
        <position position="70"/>
    </location>
    <ligand>
        <name>Zn(2+)</name>
        <dbReference type="ChEBI" id="CHEBI:29105"/>
    </ligand>
</feature>
<evidence type="ECO:0000256" key="1">
    <source>
        <dbReference type="ARBA" id="ARBA00012864"/>
    </source>
</evidence>
<dbReference type="InterPro" id="IPR006680">
    <property type="entry name" value="Amidohydro-rel"/>
</dbReference>
<evidence type="ECO:0000256" key="6">
    <source>
        <dbReference type="ARBA" id="ARBA00023004"/>
    </source>
</evidence>
<evidence type="ECO:0000256" key="4">
    <source>
        <dbReference type="ARBA" id="ARBA00022808"/>
    </source>
</evidence>
<dbReference type="GO" id="GO:0050480">
    <property type="term" value="F:imidazolonepropionase activity"/>
    <property type="evidence" value="ECO:0007669"/>
    <property type="project" value="UniProtKB-EC"/>
</dbReference>
<proteinExistence type="inferred from homology"/>
<keyword evidence="2 7" id="KW-0479">Metal-binding</keyword>
<keyword evidence="10" id="KW-1185">Reference proteome</keyword>
<feature type="binding site" evidence="7">
    <location>
        <position position="68"/>
    </location>
    <ligand>
        <name>Fe(3+)</name>
        <dbReference type="ChEBI" id="CHEBI:29034"/>
    </ligand>
</feature>
<dbReference type="PANTHER" id="PTHR42752:SF1">
    <property type="entry name" value="IMIDAZOLONEPROPIONASE-RELATED"/>
    <property type="match status" value="1"/>
</dbReference>
<evidence type="ECO:0000259" key="8">
    <source>
        <dbReference type="Pfam" id="PF01979"/>
    </source>
</evidence>
<dbReference type="InterPro" id="IPR005920">
    <property type="entry name" value="HutI"/>
</dbReference>
<feature type="binding site" evidence="7">
    <location>
        <position position="140"/>
    </location>
    <ligand>
        <name>4-imidazolone-5-propanoate</name>
        <dbReference type="ChEBI" id="CHEBI:77893"/>
    </ligand>
</feature>
<comment type="similarity">
    <text evidence="7">Belongs to the metallo-dependent hydrolases superfamily. HutI family.</text>
</comment>
<keyword evidence="4 7" id="KW-0369">Histidine metabolism</keyword>
<dbReference type="NCBIfam" id="TIGR01224">
    <property type="entry name" value="hutI"/>
    <property type="match status" value="1"/>
</dbReference>
<dbReference type="EC" id="3.5.2.7" evidence="1 7"/>
<dbReference type="CDD" id="cd01296">
    <property type="entry name" value="Imidazolone-5PH"/>
    <property type="match status" value="1"/>
</dbReference>
<dbReference type="InterPro" id="IPR011059">
    <property type="entry name" value="Metal-dep_hydrolase_composite"/>
</dbReference>